<protein>
    <submittedName>
        <fullName evidence="3">TIGR03557 family F420-dependent LLM class oxidoreductase</fullName>
        <ecNumber evidence="3">1.-.-.-</ecNumber>
    </submittedName>
</protein>
<dbReference type="PANTHER" id="PTHR43244:SF1">
    <property type="entry name" value="5,10-METHYLENETETRAHYDROMETHANOPTERIN REDUCTASE"/>
    <property type="match status" value="1"/>
</dbReference>
<gene>
    <name evidence="3" type="ORF">V1633_10570</name>
</gene>
<dbReference type="EMBL" id="JAZGQK010000007">
    <property type="protein sequence ID" value="MEE6258932.1"/>
    <property type="molecule type" value="Genomic_DNA"/>
</dbReference>
<evidence type="ECO:0000313" key="4">
    <source>
        <dbReference type="Proteomes" id="UP001332243"/>
    </source>
</evidence>
<dbReference type="EC" id="1.-.-.-" evidence="3"/>
<evidence type="ECO:0000313" key="3">
    <source>
        <dbReference type="EMBL" id="MEE6258932.1"/>
    </source>
</evidence>
<organism evidence="3 4">
    <name type="scientific">Plantactinospora sonchi</name>
    <dbReference type="NCBI Taxonomy" id="1544735"/>
    <lineage>
        <taxon>Bacteria</taxon>
        <taxon>Bacillati</taxon>
        <taxon>Actinomycetota</taxon>
        <taxon>Actinomycetes</taxon>
        <taxon>Micromonosporales</taxon>
        <taxon>Micromonosporaceae</taxon>
        <taxon>Plantactinospora</taxon>
    </lineage>
</organism>
<dbReference type="PANTHER" id="PTHR43244">
    <property type="match status" value="1"/>
</dbReference>
<dbReference type="InterPro" id="IPR050564">
    <property type="entry name" value="F420-G6PD/mer"/>
</dbReference>
<accession>A0ABU7RR16</accession>
<reference evidence="3 4" key="1">
    <citation type="submission" date="2024-01" db="EMBL/GenBank/DDBJ databases">
        <title>Genome insights into Plantactinospora sonchi sp. nov.</title>
        <authorList>
            <person name="Wang L."/>
        </authorList>
    </citation>
    <scope>NUCLEOTIDE SEQUENCE [LARGE SCALE GENOMIC DNA]</scope>
    <source>
        <strain evidence="3 4">NEAU-QY2</strain>
    </source>
</reference>
<keyword evidence="1 3" id="KW-0560">Oxidoreductase</keyword>
<comment type="caution">
    <text evidence="3">The sequence shown here is derived from an EMBL/GenBank/DDBJ whole genome shotgun (WGS) entry which is preliminary data.</text>
</comment>
<keyword evidence="4" id="KW-1185">Reference proteome</keyword>
<feature type="domain" description="Luciferase-like" evidence="2">
    <location>
        <begin position="13"/>
        <end position="290"/>
    </location>
</feature>
<dbReference type="InterPro" id="IPR011251">
    <property type="entry name" value="Luciferase-like_dom"/>
</dbReference>
<dbReference type="InterPro" id="IPR019945">
    <property type="entry name" value="F420_G6P_DH-rel"/>
</dbReference>
<dbReference type="Pfam" id="PF00296">
    <property type="entry name" value="Bac_luciferase"/>
    <property type="match status" value="1"/>
</dbReference>
<proteinExistence type="predicted"/>
<sequence length="320" mass="35129">MVSVGYTLMCEQTGPKELVQQAIRAEEAGFDHLVISDHYYPWLASQGHSPYAWSVLGAVAHATSRIKLMSFVTCPIRRYHPAVVAQKAATIGVMSDGRFTLSLGAGENLNEHVVGAWPHVHQRHEMFEEALQIIRPLLDGDNLSYSGNHFEVPEAYLWDRPETPVPIAVAASGPHSVQLAAEYADAVVCDNPDAGVIQLYDEAGGAGKPRYGQVAVCYGPDADDCRKTVHEQWRWAALNWTVKSELPGPESFVGASETIRPEDIAQTVPCGPDLDAHVAAFQKYIDAGFTDVALVQVGVESQPMFLDWARDELLPRLREL</sequence>
<dbReference type="InterPro" id="IPR036661">
    <property type="entry name" value="Luciferase-like_sf"/>
</dbReference>
<dbReference type="SUPFAM" id="SSF51679">
    <property type="entry name" value="Bacterial luciferase-like"/>
    <property type="match status" value="1"/>
</dbReference>
<dbReference type="GO" id="GO:0016491">
    <property type="term" value="F:oxidoreductase activity"/>
    <property type="evidence" value="ECO:0007669"/>
    <property type="project" value="UniProtKB-KW"/>
</dbReference>
<evidence type="ECO:0000259" key="2">
    <source>
        <dbReference type="Pfam" id="PF00296"/>
    </source>
</evidence>
<dbReference type="NCBIfam" id="TIGR03557">
    <property type="entry name" value="F420_G6P_family"/>
    <property type="match status" value="1"/>
</dbReference>
<dbReference type="Gene3D" id="3.20.20.30">
    <property type="entry name" value="Luciferase-like domain"/>
    <property type="match status" value="1"/>
</dbReference>
<name>A0ABU7RR16_9ACTN</name>
<evidence type="ECO:0000256" key="1">
    <source>
        <dbReference type="ARBA" id="ARBA00023002"/>
    </source>
</evidence>
<dbReference type="RefSeq" id="WP_331214052.1">
    <property type="nucleotide sequence ID" value="NZ_JAZGQK010000007.1"/>
</dbReference>
<dbReference type="Proteomes" id="UP001332243">
    <property type="component" value="Unassembled WGS sequence"/>
</dbReference>